<protein>
    <submittedName>
        <fullName evidence="1">Uncharacterized protein</fullName>
    </submittedName>
</protein>
<proteinExistence type="predicted"/>
<gene>
    <name evidence="1" type="ORF">FJR39_00350</name>
</gene>
<comment type="caution">
    <text evidence="1">The sequence shown here is derived from an EMBL/GenBank/DDBJ whole genome shotgun (WGS) entry which is preliminary data.</text>
</comment>
<accession>A0ACC7S0E6</accession>
<evidence type="ECO:0000313" key="2">
    <source>
        <dbReference type="Proteomes" id="UP001517388"/>
    </source>
</evidence>
<dbReference type="EMBL" id="VILF01000001">
    <property type="protein sequence ID" value="MTJ41774.1"/>
    <property type="molecule type" value="Genomic_DNA"/>
</dbReference>
<organism evidence="1 2">
    <name type="scientific">Dolichospermum flos-aquae UHCC 0037</name>
    <dbReference type="NCBI Taxonomy" id="2590026"/>
    <lineage>
        <taxon>Bacteria</taxon>
        <taxon>Bacillati</taxon>
        <taxon>Cyanobacteriota</taxon>
        <taxon>Cyanophyceae</taxon>
        <taxon>Nostocales</taxon>
        <taxon>Aphanizomenonaceae</taxon>
        <taxon>Dolichospermum</taxon>
    </lineage>
</organism>
<evidence type="ECO:0000313" key="1">
    <source>
        <dbReference type="EMBL" id="MTJ41774.1"/>
    </source>
</evidence>
<reference evidence="2" key="1">
    <citation type="journal article" date="2020" name="Toxins">
        <title>Phylogenomic Analysis of Secondary Metabolism in the Toxic Cyanobacterial Genera Anabaena, Dolichospermum and Aphanizomenon.</title>
        <authorList>
            <person name="Oesterholm J."/>
            <person name="Popin R.V."/>
            <person name="Fewer D.P."/>
            <person name="Sivonen K."/>
        </authorList>
    </citation>
    <scope>NUCLEOTIDE SEQUENCE [LARGE SCALE GENOMIC DNA]</scope>
    <source>
        <strain evidence="2">UHCC 0037</strain>
    </source>
</reference>
<keyword evidence="2" id="KW-1185">Reference proteome</keyword>
<dbReference type="Proteomes" id="UP001517388">
    <property type="component" value="Unassembled WGS sequence"/>
</dbReference>
<name>A0ACC7S0E6_DOLFA</name>
<sequence>MEKHKFLKNNYTAGNILNLLLQLYSEKDFQYWDLSEIDIWGVDFRDAILTGVDFNDSDLKNCIFTQPLGCIHSIAFNADGNYFATGDAHGLIRVHNTENLALCFFEKGAGNQIWSVAFSSGTNSQRFALAAEDGSVKLFEIENLASGKLNFKETNSWRETGRVLSVAFSLDPESNILAFGGDGNAITFYKIKEKDTIRLPISNVYCMTFIDDRTLYSCSQEGDFIGWDLSTRNPQIFYQERKRHEKLIRCIAFNATKQIIATGSEDGKLKIFDTNNKQDLQFQLVYIENGSEKDYEYTKYISEIRTLAFSCDGSILAIGCICKNQPDNSEHKILLFDLTGDKWKLISTLDNSLSENQDQNGHTHLIRSIAFSPNTDKPRFLISGGDGRTVKLWDWNKDQKKWNCQDNLRGYANRVWSVVVFSSKDNEPIFACGCEDNKIYIWNYNERTHIPIHTLSEHTDWVWSVAFNYDGTLLASGSEDKTIGLWQLNQQEWHLIKPLADDTSHETHPLNITHTKRVRCVAFHPKKNILASAGNDNKVILWDCKNLNDSNDVEVKDHKKLTSHIDRVLSLAFSPDGRYLASSSRDKTIRLIEILDNNQELKPANEIEPTVLGSSAEYHQDQVHSIAFIFDSKLLISGGFDKKLKLWDVTSKKCIHTWDEYQRILSVACHPTKPIVASAGHNCIITLWDISDDKNPKRLKTLKGHKRAVESVVFTPDGKRLISCGQDQTIRFWDVEVDKDEKNKENKKNKKNKKISKINTSIHTIELGKPYQDMNISGVKNLDDAQISALKELGASRD</sequence>